<evidence type="ECO:0000256" key="2">
    <source>
        <dbReference type="ARBA" id="ARBA00022729"/>
    </source>
</evidence>
<dbReference type="Pfam" id="PF17189">
    <property type="entry name" value="Glyco_hydro_30C"/>
    <property type="match status" value="1"/>
</dbReference>
<dbReference type="GO" id="GO:0004348">
    <property type="term" value="F:glucosylceramidase activity"/>
    <property type="evidence" value="ECO:0007669"/>
    <property type="project" value="UniProtKB-EC"/>
</dbReference>
<evidence type="ECO:0000256" key="3">
    <source>
        <dbReference type="ARBA" id="ARBA00022801"/>
    </source>
</evidence>
<dbReference type="Proteomes" id="UP000557717">
    <property type="component" value="Unassembled WGS sequence"/>
</dbReference>
<comment type="similarity">
    <text evidence="1 4">Belongs to the glycosyl hydrolase 30 family.</text>
</comment>
<proteinExistence type="inferred from homology"/>
<gene>
    <name evidence="7" type="ORF">HNR46_000282</name>
</gene>
<dbReference type="PANTHER" id="PTHR11069:SF23">
    <property type="entry name" value="LYSOSOMAL ACID GLUCOSYLCERAMIDASE"/>
    <property type="match status" value="1"/>
</dbReference>
<dbReference type="GO" id="GO:0006680">
    <property type="term" value="P:glucosylceramide catabolic process"/>
    <property type="evidence" value="ECO:0007669"/>
    <property type="project" value="TreeGrafter"/>
</dbReference>
<keyword evidence="3 4" id="KW-0378">Hydrolase</keyword>
<dbReference type="Gene3D" id="3.20.20.80">
    <property type="entry name" value="Glycosidases"/>
    <property type="match status" value="1"/>
</dbReference>
<organism evidence="7 8">
    <name type="scientific">Haloferula luteola</name>
    <dbReference type="NCBI Taxonomy" id="595692"/>
    <lineage>
        <taxon>Bacteria</taxon>
        <taxon>Pseudomonadati</taxon>
        <taxon>Verrucomicrobiota</taxon>
        <taxon>Verrucomicrobiia</taxon>
        <taxon>Verrucomicrobiales</taxon>
        <taxon>Verrucomicrobiaceae</taxon>
        <taxon>Haloferula</taxon>
    </lineage>
</organism>
<name>A0A840VAY9_9BACT</name>
<evidence type="ECO:0000256" key="1">
    <source>
        <dbReference type="ARBA" id="ARBA00005382"/>
    </source>
</evidence>
<evidence type="ECO:0000256" key="4">
    <source>
        <dbReference type="RuleBase" id="RU361188"/>
    </source>
</evidence>
<dbReference type="InterPro" id="IPR017853">
    <property type="entry name" value="GH"/>
</dbReference>
<dbReference type="Pfam" id="PF02055">
    <property type="entry name" value="Glyco_hydro_30"/>
    <property type="match status" value="1"/>
</dbReference>
<reference evidence="7 8" key="1">
    <citation type="submission" date="2020-08" db="EMBL/GenBank/DDBJ databases">
        <title>Genomic Encyclopedia of Type Strains, Phase IV (KMG-IV): sequencing the most valuable type-strain genomes for metagenomic binning, comparative biology and taxonomic classification.</title>
        <authorList>
            <person name="Goeker M."/>
        </authorList>
    </citation>
    <scope>NUCLEOTIDE SEQUENCE [LARGE SCALE GENOMIC DNA]</scope>
    <source>
        <strain evidence="7 8">YC6886</strain>
    </source>
</reference>
<dbReference type="InterPro" id="IPR013780">
    <property type="entry name" value="Glyco_hydro_b"/>
</dbReference>
<dbReference type="SUPFAM" id="SSF51445">
    <property type="entry name" value="(Trans)glycosidases"/>
    <property type="match status" value="1"/>
</dbReference>
<keyword evidence="4 7" id="KW-0326">Glycosidase</keyword>
<keyword evidence="2" id="KW-0732">Signal</keyword>
<dbReference type="InterPro" id="IPR001139">
    <property type="entry name" value="Glyco_hydro_30"/>
</dbReference>
<accession>A0A840VAY9</accession>
<evidence type="ECO:0000313" key="8">
    <source>
        <dbReference type="Proteomes" id="UP000557717"/>
    </source>
</evidence>
<dbReference type="InterPro" id="IPR033453">
    <property type="entry name" value="Glyco_hydro_30_TIM-barrel"/>
</dbReference>
<dbReference type="PANTHER" id="PTHR11069">
    <property type="entry name" value="GLUCOSYLCERAMIDASE"/>
    <property type="match status" value="1"/>
</dbReference>
<dbReference type="InterPro" id="IPR033452">
    <property type="entry name" value="GH30_C"/>
</dbReference>
<protein>
    <submittedName>
        <fullName evidence="7">Glucosylceramidase</fullName>
        <ecNumber evidence="7">3.2.1.45</ecNumber>
    </submittedName>
</protein>
<dbReference type="RefSeq" id="WP_184015065.1">
    <property type="nucleotide sequence ID" value="NZ_JACHFD010000001.1"/>
</dbReference>
<dbReference type="AlphaFoldDB" id="A0A840VAY9"/>
<dbReference type="GO" id="GO:0016020">
    <property type="term" value="C:membrane"/>
    <property type="evidence" value="ECO:0007669"/>
    <property type="project" value="GOC"/>
</dbReference>
<sequence length="470" mass="53290">MLIPSSRLAVLFLVPFCAITRAESLRWTCTTATQRWQEMPEIKLGESRVYADREAMRVLVNTKLTHQKIEGWGGCFNERGWKAMDSLRPADRIALLHDLFDPDGALRLDLCRTPIGASDYAIDLYSLNETAGDTEMKHFSLKRDKKWLIPFIQAAQEIQPDLKLWASPWSPPSWMKENGSLHGPGQENHIKDDASTFDALALYFARYIEEYAKEGITISMVMPQNEPNMTTNYTSCLWTGEQMARFIGHHLGPVFEERKLATEIYLGTINDDDDRGGFAYWVEPCFSDQATLKYLAGLGCQWDSAPTMAETHLLHPRLPLMQTESECGNHENDWGFAEYQFGLAQKWFEAGASSNMIWNLVLDETGLSTGGWAQCSPVVIDTRQRTVIRTPYFYLYQHFSHFIEPGSHLAQVEGDWGDKLAFTLPDGKAVVILANRSDQDHPVTLNIDGRRTDRVMLPARSFNTFVTSGT</sequence>
<dbReference type="EMBL" id="JACHFD010000001">
    <property type="protein sequence ID" value="MBB5350061.1"/>
    <property type="molecule type" value="Genomic_DNA"/>
</dbReference>
<keyword evidence="8" id="KW-1185">Reference proteome</keyword>
<dbReference type="EC" id="3.2.1.45" evidence="7"/>
<feature type="domain" description="Glycosyl hydrolase family 30 beta sandwich" evidence="6">
    <location>
        <begin position="420"/>
        <end position="465"/>
    </location>
</feature>
<dbReference type="Gene3D" id="2.60.40.1180">
    <property type="entry name" value="Golgi alpha-mannosidase II"/>
    <property type="match status" value="1"/>
</dbReference>
<comment type="caution">
    <text evidence="7">The sequence shown here is derived from an EMBL/GenBank/DDBJ whole genome shotgun (WGS) entry which is preliminary data.</text>
</comment>
<evidence type="ECO:0000259" key="6">
    <source>
        <dbReference type="Pfam" id="PF17189"/>
    </source>
</evidence>
<feature type="domain" description="Glycosyl hydrolase family 30 TIM-barrel" evidence="5">
    <location>
        <begin position="69"/>
        <end position="403"/>
    </location>
</feature>
<dbReference type="PRINTS" id="PR00843">
    <property type="entry name" value="GLHYDRLASE30"/>
</dbReference>
<evidence type="ECO:0000259" key="5">
    <source>
        <dbReference type="Pfam" id="PF02055"/>
    </source>
</evidence>
<evidence type="ECO:0000313" key="7">
    <source>
        <dbReference type="EMBL" id="MBB5350061.1"/>
    </source>
</evidence>